<dbReference type="EMBL" id="UYRU01047157">
    <property type="protein sequence ID" value="VDN09485.1"/>
    <property type="molecule type" value="Genomic_DNA"/>
</dbReference>
<dbReference type="AlphaFoldDB" id="A0A3P7KWQ6"/>
<sequence length="91" mass="10011">MRVTIGVDGCLVRFHPTYAKQMITVMAHLVPKNCTLAVDDSFLVIGRDQVLNLKERLNSVFPGIQIMMESGKKTNIWSSLMSSSAAKISVA</sequence>
<organism evidence="1 2">
    <name type="scientific">Dibothriocephalus latus</name>
    <name type="common">Fish tapeworm</name>
    <name type="synonym">Diphyllobothrium latum</name>
    <dbReference type="NCBI Taxonomy" id="60516"/>
    <lineage>
        <taxon>Eukaryota</taxon>
        <taxon>Metazoa</taxon>
        <taxon>Spiralia</taxon>
        <taxon>Lophotrochozoa</taxon>
        <taxon>Platyhelminthes</taxon>
        <taxon>Cestoda</taxon>
        <taxon>Eucestoda</taxon>
        <taxon>Diphyllobothriidea</taxon>
        <taxon>Diphyllobothriidae</taxon>
        <taxon>Dibothriocephalus</taxon>
    </lineage>
</organism>
<dbReference type="Proteomes" id="UP000281553">
    <property type="component" value="Unassembled WGS sequence"/>
</dbReference>
<evidence type="ECO:0000313" key="1">
    <source>
        <dbReference type="EMBL" id="VDN09485.1"/>
    </source>
</evidence>
<name>A0A3P7KWQ6_DIBLA</name>
<dbReference type="OrthoDB" id="7550760at2759"/>
<accession>A0A3P7KWQ6</accession>
<protein>
    <submittedName>
        <fullName evidence="1">Uncharacterized protein</fullName>
    </submittedName>
</protein>
<evidence type="ECO:0000313" key="2">
    <source>
        <dbReference type="Proteomes" id="UP000281553"/>
    </source>
</evidence>
<keyword evidence="2" id="KW-1185">Reference proteome</keyword>
<gene>
    <name evidence="1" type="ORF">DILT_LOCUS5316</name>
</gene>
<proteinExistence type="predicted"/>
<reference evidence="1 2" key="1">
    <citation type="submission" date="2018-11" db="EMBL/GenBank/DDBJ databases">
        <authorList>
            <consortium name="Pathogen Informatics"/>
        </authorList>
    </citation>
    <scope>NUCLEOTIDE SEQUENCE [LARGE SCALE GENOMIC DNA]</scope>
</reference>